<reference evidence="9" key="1">
    <citation type="submission" date="2022-04" db="EMBL/GenBank/DDBJ databases">
        <title>Carnegiea gigantea Genome sequencing and assembly v2.</title>
        <authorList>
            <person name="Copetti D."/>
            <person name="Sanderson M.J."/>
            <person name="Burquez A."/>
            <person name="Wojciechowski M.F."/>
        </authorList>
    </citation>
    <scope>NUCLEOTIDE SEQUENCE</scope>
    <source>
        <strain evidence="9">SGP5-SGP5p</strain>
        <tissue evidence="9">Aerial part</tissue>
    </source>
</reference>
<keyword evidence="10" id="KW-1185">Reference proteome</keyword>
<evidence type="ECO:0000256" key="7">
    <source>
        <dbReference type="SAM" id="MobiDB-lite"/>
    </source>
</evidence>
<evidence type="ECO:0000256" key="2">
    <source>
        <dbReference type="ARBA" id="ARBA00007015"/>
    </source>
</evidence>
<evidence type="ECO:0000256" key="3">
    <source>
        <dbReference type="ARBA" id="ARBA00022448"/>
    </source>
</evidence>
<dbReference type="PANTHER" id="PTHR31585">
    <property type="entry name" value="FOLATE-BIOPTERIN TRANSPORTER 1, CHLOROPLASTIC"/>
    <property type="match status" value="1"/>
</dbReference>
<dbReference type="Pfam" id="PF03092">
    <property type="entry name" value="BT1"/>
    <property type="match status" value="1"/>
</dbReference>
<dbReference type="OrthoDB" id="1711601at2759"/>
<feature type="region of interest" description="Disordered" evidence="7">
    <location>
        <begin position="1"/>
        <end position="24"/>
    </location>
</feature>
<name>A0A9Q1JSH7_9CARY</name>
<comment type="similarity">
    <text evidence="2">Belongs to the major facilitator superfamily. Folate-biopterin transporter (TC 2.A.71) family.</text>
</comment>
<dbReference type="InterPro" id="IPR039309">
    <property type="entry name" value="BT1"/>
</dbReference>
<feature type="transmembrane region" description="Helical" evidence="8">
    <location>
        <begin position="292"/>
        <end position="314"/>
    </location>
</feature>
<accession>A0A9Q1JSH7</accession>
<dbReference type="GO" id="GO:0016020">
    <property type="term" value="C:membrane"/>
    <property type="evidence" value="ECO:0007669"/>
    <property type="project" value="UniProtKB-SubCell"/>
</dbReference>
<dbReference type="PANTHER" id="PTHR31585:SF44">
    <property type="entry name" value="FOLATE-BIOPTERIN TRANSPORTER 6-RELATED"/>
    <property type="match status" value="1"/>
</dbReference>
<evidence type="ECO:0000313" key="10">
    <source>
        <dbReference type="Proteomes" id="UP001153076"/>
    </source>
</evidence>
<comment type="subcellular location">
    <subcellularLocation>
        <location evidence="1">Membrane</location>
        <topology evidence="1">Multi-pass membrane protein</topology>
    </subcellularLocation>
</comment>
<gene>
    <name evidence="9" type="ORF">Cgig2_006702</name>
</gene>
<evidence type="ECO:0000256" key="6">
    <source>
        <dbReference type="ARBA" id="ARBA00023136"/>
    </source>
</evidence>
<evidence type="ECO:0000256" key="4">
    <source>
        <dbReference type="ARBA" id="ARBA00022692"/>
    </source>
</evidence>
<feature type="compositionally biased region" description="Basic residues" evidence="7">
    <location>
        <begin position="9"/>
        <end position="19"/>
    </location>
</feature>
<dbReference type="InterPro" id="IPR036259">
    <property type="entry name" value="MFS_trans_sf"/>
</dbReference>
<proteinExistence type="inferred from homology"/>
<dbReference type="Proteomes" id="UP001153076">
    <property type="component" value="Unassembled WGS sequence"/>
</dbReference>
<feature type="transmembrane region" description="Helical" evidence="8">
    <location>
        <begin position="158"/>
        <end position="177"/>
    </location>
</feature>
<feature type="transmembrane region" description="Helical" evidence="8">
    <location>
        <begin position="257"/>
        <end position="280"/>
    </location>
</feature>
<organism evidence="9 10">
    <name type="scientific">Carnegiea gigantea</name>
    <dbReference type="NCBI Taxonomy" id="171969"/>
    <lineage>
        <taxon>Eukaryota</taxon>
        <taxon>Viridiplantae</taxon>
        <taxon>Streptophyta</taxon>
        <taxon>Embryophyta</taxon>
        <taxon>Tracheophyta</taxon>
        <taxon>Spermatophyta</taxon>
        <taxon>Magnoliopsida</taxon>
        <taxon>eudicotyledons</taxon>
        <taxon>Gunneridae</taxon>
        <taxon>Pentapetalae</taxon>
        <taxon>Caryophyllales</taxon>
        <taxon>Cactineae</taxon>
        <taxon>Cactaceae</taxon>
        <taxon>Cactoideae</taxon>
        <taxon>Echinocereeae</taxon>
        <taxon>Carnegiea</taxon>
    </lineage>
</organism>
<comment type="caution">
    <text evidence="9">The sequence shown here is derived from an EMBL/GenBank/DDBJ whole genome shotgun (WGS) entry which is preliminary data.</text>
</comment>
<dbReference type="Gene3D" id="1.20.1250.20">
    <property type="entry name" value="MFS general substrate transporter like domains"/>
    <property type="match status" value="1"/>
</dbReference>
<protein>
    <submittedName>
        <fullName evidence="9">Uncharacterized protein</fullName>
    </submittedName>
</protein>
<dbReference type="EMBL" id="JAKOGI010000816">
    <property type="protein sequence ID" value="KAJ8430194.1"/>
    <property type="molecule type" value="Genomic_DNA"/>
</dbReference>
<feature type="transmembrane region" description="Helical" evidence="8">
    <location>
        <begin position="64"/>
        <end position="84"/>
    </location>
</feature>
<keyword evidence="3" id="KW-0813">Transport</keyword>
<evidence type="ECO:0000256" key="1">
    <source>
        <dbReference type="ARBA" id="ARBA00004141"/>
    </source>
</evidence>
<keyword evidence="4 8" id="KW-0812">Transmembrane</keyword>
<feature type="transmembrane region" description="Helical" evidence="8">
    <location>
        <begin position="189"/>
        <end position="209"/>
    </location>
</feature>
<evidence type="ECO:0000256" key="8">
    <source>
        <dbReference type="SAM" id="Phobius"/>
    </source>
</evidence>
<evidence type="ECO:0000256" key="5">
    <source>
        <dbReference type="ARBA" id="ARBA00022989"/>
    </source>
</evidence>
<keyword evidence="6 8" id="KW-0472">Membrane</keyword>
<evidence type="ECO:0000313" key="9">
    <source>
        <dbReference type="EMBL" id="KAJ8430194.1"/>
    </source>
</evidence>
<sequence>MSLEARVGPPHRRPPRRRIPPPPILGGRWRHRGRVFGGRGDDRRPSRCGGAGVFDWGESGCLQGALGLLAIPPASILVLGFFLYESRVTTVPNLSSEKKVLVRVGGAVANMWRTMKCPQIWKPALVIFLSLALSVTTHEGHFYWYTDPKAGPGFSKEFVGILYSSGAIASTLGVVIYHKFLKGYPFRNLLFCAQLLYGLSGMMDLFWVLRWNLAFRIPDSFFAVLEESVLRSIQQIRWIPMMVLSTKLCPPGIEGTFFALLMCIDSLGTLFSKWGGGFLIHQLHVTRTNFTNLWLAVLIRNCLRFVTLALIFLVPNVNQSDAVVPPDILGSKSSSKSDADEESQLVPLAEKIAI</sequence>
<feature type="transmembrane region" description="Helical" evidence="8">
    <location>
        <begin position="120"/>
        <end position="138"/>
    </location>
</feature>
<dbReference type="AlphaFoldDB" id="A0A9Q1JSH7"/>
<dbReference type="SUPFAM" id="SSF103473">
    <property type="entry name" value="MFS general substrate transporter"/>
    <property type="match status" value="1"/>
</dbReference>
<keyword evidence="5 8" id="KW-1133">Transmembrane helix</keyword>